<reference evidence="2" key="1">
    <citation type="journal article" date="2011" name="Proc. Natl. Acad. Sci. U.S.A.">
        <title>Genomic insights into the physiology and ecology of the marine filamentous cyanobacterium Lyngbya majuscula.</title>
        <authorList>
            <person name="Jones A.C."/>
            <person name="Monroe E.A."/>
            <person name="Podell S."/>
            <person name="Hess W.R."/>
            <person name="Klages S."/>
            <person name="Esquenazi E."/>
            <person name="Niessen S."/>
            <person name="Hoover H."/>
            <person name="Rothmann M."/>
            <person name="Lasken R.S."/>
            <person name="Yates J.R.III."/>
            <person name="Reinhardt R."/>
            <person name="Kube M."/>
            <person name="Burkart M.D."/>
            <person name="Allen E.E."/>
            <person name="Dorrestein P.C."/>
            <person name="Gerwick W.H."/>
            <person name="Gerwick L."/>
        </authorList>
    </citation>
    <scope>NUCLEOTIDE SEQUENCE [LARGE SCALE GENOMIC DNA]</scope>
    <source>
        <strain evidence="2">3L</strain>
    </source>
</reference>
<dbReference type="EMBL" id="GL890942">
    <property type="protein sequence ID" value="EGJ31063.1"/>
    <property type="molecule type" value="Genomic_DNA"/>
</dbReference>
<dbReference type="Proteomes" id="UP000003959">
    <property type="component" value="Unassembled WGS sequence"/>
</dbReference>
<dbReference type="HOGENOM" id="CLU_3382739_0_0_3"/>
<keyword evidence="2" id="KW-1185">Reference proteome</keyword>
<name>F4XW78_9CYAN</name>
<evidence type="ECO:0000313" key="2">
    <source>
        <dbReference type="Proteomes" id="UP000003959"/>
    </source>
</evidence>
<dbReference type="AlphaFoldDB" id="F4XW78"/>
<accession>F4XW78</accession>
<sequence length="33" mass="3594">MQLPVMESNSVAGIQVTEHGRVLELELARVSVT</sequence>
<proteinExistence type="predicted"/>
<organism evidence="1 2">
    <name type="scientific">Moorena producens 3L</name>
    <dbReference type="NCBI Taxonomy" id="489825"/>
    <lineage>
        <taxon>Bacteria</taxon>
        <taxon>Bacillati</taxon>
        <taxon>Cyanobacteriota</taxon>
        <taxon>Cyanophyceae</taxon>
        <taxon>Coleofasciculales</taxon>
        <taxon>Coleofasciculaceae</taxon>
        <taxon>Moorena</taxon>
    </lineage>
</organism>
<evidence type="ECO:0000313" key="1">
    <source>
        <dbReference type="EMBL" id="EGJ31063.1"/>
    </source>
</evidence>
<protein>
    <submittedName>
        <fullName evidence="1">Uncharacterized protein</fullName>
    </submittedName>
</protein>
<gene>
    <name evidence="1" type="ORF">LYNGBM3L_42830</name>
</gene>